<feature type="region of interest" description="Disordered" evidence="1">
    <location>
        <begin position="125"/>
        <end position="229"/>
    </location>
</feature>
<feature type="transmembrane region" description="Helical" evidence="2">
    <location>
        <begin position="270"/>
        <end position="293"/>
    </location>
</feature>
<keyword evidence="2" id="KW-0812">Transmembrane</keyword>
<feature type="compositionally biased region" description="Polar residues" evidence="1">
    <location>
        <begin position="198"/>
        <end position="229"/>
    </location>
</feature>
<keyword evidence="2" id="KW-0472">Membrane</keyword>
<dbReference type="STRING" id="1314783.A0A165KN31"/>
<sequence>MSVGCLYILKTKSTDGDYTLRSELVAPIAAQRACSLRGGTVSVLEAMACQCGTRAISLLVIEILLLTSAVNVCAHGSKTVPVPPVATQNHATVTHPVLSARATCDPLGSWLPLGYCTLPQAISGTTASTTSDTSEPATSTEASSSTTSTTPDPTTHPATTGSTPPTTEPSLTKTVTSTSQLASAASSSQTSSASSLSHTGTDTVTGAFNTSGMPPSASQASNGESPTAKVTTTLTQSGTTVITVVGTPYAVPSPSATVASTTIRGSSMKWLIVAIVVSIVLLLFLLLLLLLWLRRRSAVRDVEVTSFGCDGIQAPVTLTDPESVKHAQSTPMRSRISRVSGYLREKTLADMSFASNPMSETMAAVGRRQGVSVLDTVSPRSTHIPMVLNGATTYTRPGSESGLDVASVLSSADRRPLTHLIRPVSPNSIISERLLTNTLSSPQSSMASPFDGHYATLHSLIPPELPVQPHPASPISSMHPLPSALVVPGICATSASPVSTVNTYSPEKSSAGPSIQVASPATVAETPPTDTDMCTSFACRSSRRATDGGISLAGGPPGVQHADALSVVDSVSGRSDDQTLPPAYGAY</sequence>
<proteinExistence type="predicted"/>
<evidence type="ECO:0000313" key="3">
    <source>
        <dbReference type="EMBL" id="KZT63348.1"/>
    </source>
</evidence>
<keyword evidence="4" id="KW-1185">Reference proteome</keyword>
<gene>
    <name evidence="3" type="ORF">DAEQUDRAFT_147343</name>
</gene>
<evidence type="ECO:0000256" key="1">
    <source>
        <dbReference type="SAM" id="MobiDB-lite"/>
    </source>
</evidence>
<feature type="compositionally biased region" description="Polar residues" evidence="1">
    <location>
        <begin position="499"/>
        <end position="519"/>
    </location>
</feature>
<keyword evidence="2" id="KW-1133">Transmembrane helix</keyword>
<protein>
    <submittedName>
        <fullName evidence="3">Uncharacterized protein</fullName>
    </submittedName>
</protein>
<evidence type="ECO:0000313" key="4">
    <source>
        <dbReference type="Proteomes" id="UP000076727"/>
    </source>
</evidence>
<evidence type="ECO:0000256" key="2">
    <source>
        <dbReference type="SAM" id="Phobius"/>
    </source>
</evidence>
<dbReference type="Proteomes" id="UP000076727">
    <property type="component" value="Unassembled WGS sequence"/>
</dbReference>
<accession>A0A165KN31</accession>
<feature type="region of interest" description="Disordered" evidence="1">
    <location>
        <begin position="499"/>
        <end position="532"/>
    </location>
</feature>
<feature type="compositionally biased region" description="Low complexity" evidence="1">
    <location>
        <begin position="125"/>
        <end position="197"/>
    </location>
</feature>
<organism evidence="3 4">
    <name type="scientific">Daedalea quercina L-15889</name>
    <dbReference type="NCBI Taxonomy" id="1314783"/>
    <lineage>
        <taxon>Eukaryota</taxon>
        <taxon>Fungi</taxon>
        <taxon>Dikarya</taxon>
        <taxon>Basidiomycota</taxon>
        <taxon>Agaricomycotina</taxon>
        <taxon>Agaricomycetes</taxon>
        <taxon>Polyporales</taxon>
        <taxon>Fomitopsis</taxon>
    </lineage>
</organism>
<dbReference type="EMBL" id="KV429194">
    <property type="protein sequence ID" value="KZT63348.1"/>
    <property type="molecule type" value="Genomic_DNA"/>
</dbReference>
<name>A0A165KN31_9APHY</name>
<dbReference type="AlphaFoldDB" id="A0A165KN31"/>
<reference evidence="3 4" key="1">
    <citation type="journal article" date="2016" name="Mol. Biol. Evol.">
        <title>Comparative Genomics of Early-Diverging Mushroom-Forming Fungi Provides Insights into the Origins of Lignocellulose Decay Capabilities.</title>
        <authorList>
            <person name="Nagy L.G."/>
            <person name="Riley R."/>
            <person name="Tritt A."/>
            <person name="Adam C."/>
            <person name="Daum C."/>
            <person name="Floudas D."/>
            <person name="Sun H."/>
            <person name="Yadav J.S."/>
            <person name="Pangilinan J."/>
            <person name="Larsson K.H."/>
            <person name="Matsuura K."/>
            <person name="Barry K."/>
            <person name="Labutti K."/>
            <person name="Kuo R."/>
            <person name="Ohm R.A."/>
            <person name="Bhattacharya S.S."/>
            <person name="Shirouzu T."/>
            <person name="Yoshinaga Y."/>
            <person name="Martin F.M."/>
            <person name="Grigoriev I.V."/>
            <person name="Hibbett D.S."/>
        </authorList>
    </citation>
    <scope>NUCLEOTIDE SEQUENCE [LARGE SCALE GENOMIC DNA]</scope>
    <source>
        <strain evidence="3 4">L-15889</strain>
    </source>
</reference>